<feature type="signal peptide" evidence="2">
    <location>
        <begin position="1"/>
        <end position="19"/>
    </location>
</feature>
<reference evidence="3" key="1">
    <citation type="submission" date="2021-03" db="EMBL/GenBank/DDBJ databases">
        <title>Chromosome level genome of the anhydrobiotic midge Polypedilum vanderplanki.</title>
        <authorList>
            <person name="Yoshida Y."/>
            <person name="Kikawada T."/>
            <person name="Gusev O."/>
        </authorList>
    </citation>
    <scope>NUCLEOTIDE SEQUENCE</scope>
    <source>
        <strain evidence="3">NIAS01</strain>
        <tissue evidence="3">Whole body or cell culture</tissue>
    </source>
</reference>
<accession>A0A9J6CPT7</accession>
<feature type="region of interest" description="Disordered" evidence="1">
    <location>
        <begin position="125"/>
        <end position="144"/>
    </location>
</feature>
<proteinExistence type="predicted"/>
<comment type="caution">
    <text evidence="3">The sequence shown here is derived from an EMBL/GenBank/DDBJ whole genome shotgun (WGS) entry which is preliminary data.</text>
</comment>
<keyword evidence="2" id="KW-0732">Signal</keyword>
<dbReference type="AlphaFoldDB" id="A0A9J6CPT7"/>
<organism evidence="3 4">
    <name type="scientific">Polypedilum vanderplanki</name>
    <name type="common">Sleeping chironomid midge</name>
    <dbReference type="NCBI Taxonomy" id="319348"/>
    <lineage>
        <taxon>Eukaryota</taxon>
        <taxon>Metazoa</taxon>
        <taxon>Ecdysozoa</taxon>
        <taxon>Arthropoda</taxon>
        <taxon>Hexapoda</taxon>
        <taxon>Insecta</taxon>
        <taxon>Pterygota</taxon>
        <taxon>Neoptera</taxon>
        <taxon>Endopterygota</taxon>
        <taxon>Diptera</taxon>
        <taxon>Nematocera</taxon>
        <taxon>Chironomoidea</taxon>
        <taxon>Chironomidae</taxon>
        <taxon>Chironominae</taxon>
        <taxon>Polypedilum</taxon>
        <taxon>Polypedilum</taxon>
    </lineage>
</organism>
<protein>
    <submittedName>
        <fullName evidence="3">Uncharacterized protein</fullName>
    </submittedName>
</protein>
<evidence type="ECO:0000256" key="2">
    <source>
        <dbReference type="SAM" id="SignalP"/>
    </source>
</evidence>
<evidence type="ECO:0000313" key="4">
    <source>
        <dbReference type="Proteomes" id="UP001107558"/>
    </source>
</evidence>
<dbReference type="OrthoDB" id="371494at2759"/>
<name>A0A9J6CPT7_POLVA</name>
<dbReference type="EMBL" id="JADBJN010000001">
    <property type="protein sequence ID" value="KAG5683606.1"/>
    <property type="molecule type" value="Genomic_DNA"/>
</dbReference>
<gene>
    <name evidence="3" type="ORF">PVAND_012879</name>
</gene>
<evidence type="ECO:0000256" key="1">
    <source>
        <dbReference type="SAM" id="MobiDB-lite"/>
    </source>
</evidence>
<dbReference type="PANTHER" id="PTHR47771">
    <property type="entry name" value="LD27203P-RELATED"/>
    <property type="match status" value="1"/>
</dbReference>
<dbReference type="Proteomes" id="UP001107558">
    <property type="component" value="Chromosome 1"/>
</dbReference>
<sequence>MIQFKLFLLVSTFMSSVFARIDLCSSRVSRNHFEDNPAESYVGQSSYATSYEPNYDYPAFGNFGNLLNMKNPQITSSYTTYGASENNEFGSTNYINYPSSVQTIIQPEIKSPIFSEYSHVTSHNPSVSSPIHHHLNAQPSTSNEEVPISQHIEVTRPVIVPVYKKFPYAVPKHIPVAIPHPVLVPVPQPFPVNVLVSEPVAVPVIREIKVPVEKEVMYPVPKNVPVQIEKPMKVHIEKHYPVYVPRPYPVKIPVVKTLIHKAPKKWSREEDEENRRRQKIQKTLKLQPVKILSKTHQSSVKL</sequence>
<dbReference type="PANTHER" id="PTHR47771:SF6">
    <property type="entry name" value="LP03545P"/>
    <property type="match status" value="1"/>
</dbReference>
<feature type="chain" id="PRO_5039925888" evidence="2">
    <location>
        <begin position="20"/>
        <end position="302"/>
    </location>
</feature>
<evidence type="ECO:0000313" key="3">
    <source>
        <dbReference type="EMBL" id="KAG5683606.1"/>
    </source>
</evidence>
<keyword evidence="4" id="KW-1185">Reference proteome</keyword>